<dbReference type="EMBL" id="UXSR01000361">
    <property type="protein sequence ID" value="VDD76290.1"/>
    <property type="molecule type" value="Genomic_DNA"/>
</dbReference>
<dbReference type="Proteomes" id="UP000267029">
    <property type="component" value="Unassembled WGS sequence"/>
</dbReference>
<evidence type="ECO:0000313" key="10">
    <source>
        <dbReference type="EMBL" id="VDD76290.1"/>
    </source>
</evidence>
<dbReference type="GO" id="GO:0048284">
    <property type="term" value="P:organelle fusion"/>
    <property type="evidence" value="ECO:0007669"/>
    <property type="project" value="TreeGrafter"/>
</dbReference>
<dbReference type="OrthoDB" id="26184at2759"/>
<dbReference type="GO" id="GO:0007033">
    <property type="term" value="P:vacuole organization"/>
    <property type="evidence" value="ECO:0007669"/>
    <property type="project" value="TreeGrafter"/>
</dbReference>
<dbReference type="InterPro" id="IPR057307">
    <property type="entry name" value="PEP5_VPS11_N"/>
</dbReference>
<feature type="compositionally biased region" description="Low complexity" evidence="8">
    <location>
        <begin position="229"/>
        <end position="246"/>
    </location>
</feature>
<evidence type="ECO:0000256" key="5">
    <source>
        <dbReference type="ARBA" id="ARBA00022833"/>
    </source>
</evidence>
<keyword evidence="11" id="KW-1185">Reference proteome</keyword>
<dbReference type="SUPFAM" id="SSF50978">
    <property type="entry name" value="WD40 repeat-like"/>
    <property type="match status" value="1"/>
</dbReference>
<keyword evidence="5" id="KW-0862">Zinc</keyword>
<dbReference type="InterPro" id="IPR057308">
    <property type="entry name" value="CHCR_PEP5_VPS11"/>
</dbReference>
<dbReference type="PANTHER" id="PTHR23323:SF24">
    <property type="entry name" value="VACUOLAR PROTEIN SORTING-ASSOCIATED PROTEIN 11 HOMOLOG"/>
    <property type="match status" value="1"/>
</dbReference>
<dbReference type="GO" id="GO:0030674">
    <property type="term" value="F:protein-macromolecule adaptor activity"/>
    <property type="evidence" value="ECO:0007669"/>
    <property type="project" value="TreeGrafter"/>
</dbReference>
<dbReference type="GO" id="GO:0030897">
    <property type="term" value="C:HOPS complex"/>
    <property type="evidence" value="ECO:0007669"/>
    <property type="project" value="TreeGrafter"/>
</dbReference>
<keyword evidence="2" id="KW-0813">Transport</keyword>
<dbReference type="GO" id="GO:0008270">
    <property type="term" value="F:zinc ion binding"/>
    <property type="evidence" value="ECO:0007669"/>
    <property type="project" value="UniProtKB-KW"/>
</dbReference>
<evidence type="ECO:0000313" key="11">
    <source>
        <dbReference type="Proteomes" id="UP000267029"/>
    </source>
</evidence>
<feature type="region of interest" description="Disordered" evidence="8">
    <location>
        <begin position="222"/>
        <end position="246"/>
    </location>
</feature>
<keyword evidence="7" id="KW-0472">Membrane</keyword>
<evidence type="ECO:0000256" key="8">
    <source>
        <dbReference type="SAM" id="MobiDB-lite"/>
    </source>
</evidence>
<dbReference type="Pfam" id="PF23356">
    <property type="entry name" value="TPR_PEP5_VPS11"/>
    <property type="match status" value="1"/>
</dbReference>
<evidence type="ECO:0000256" key="6">
    <source>
        <dbReference type="ARBA" id="ARBA00022927"/>
    </source>
</evidence>
<keyword evidence="3" id="KW-0479">Metal-binding</keyword>
<evidence type="ECO:0000256" key="7">
    <source>
        <dbReference type="ARBA" id="ARBA00023136"/>
    </source>
</evidence>
<dbReference type="AlphaFoldDB" id="A0A0R3U6A3"/>
<gene>
    <name evidence="10" type="ORF">MCOS_LOCUS2293</name>
</gene>
<dbReference type="GO" id="GO:0015031">
    <property type="term" value="P:protein transport"/>
    <property type="evidence" value="ECO:0007669"/>
    <property type="project" value="UniProtKB-KW"/>
</dbReference>
<dbReference type="GO" id="GO:0006904">
    <property type="term" value="P:vesicle docking involved in exocytosis"/>
    <property type="evidence" value="ECO:0007669"/>
    <property type="project" value="TreeGrafter"/>
</dbReference>
<evidence type="ECO:0000256" key="3">
    <source>
        <dbReference type="ARBA" id="ARBA00022723"/>
    </source>
</evidence>
<evidence type="ECO:0000259" key="9">
    <source>
        <dbReference type="Pfam" id="PF23341"/>
    </source>
</evidence>
<proteinExistence type="predicted"/>
<keyword evidence="4" id="KW-0863">Zinc-finger</keyword>
<name>A0A0R3U6A3_MESCO</name>
<protein>
    <recommendedName>
        <fullName evidence="9">PEP5/VPS11 N-terminal domain-containing protein</fullName>
    </recommendedName>
</protein>
<feature type="domain" description="PEP5/VPS11 N-terminal" evidence="9">
    <location>
        <begin position="234"/>
        <end position="396"/>
    </location>
</feature>
<dbReference type="Pfam" id="PF23341">
    <property type="entry name" value="PEP5_VPS11_N"/>
    <property type="match status" value="2"/>
</dbReference>
<comment type="subcellular location">
    <subcellularLocation>
        <location evidence="1">Late endosome membrane</location>
        <topology evidence="1">Peripheral membrane protein</topology>
        <orientation evidence="1">Cytoplasmic side</orientation>
    </subcellularLocation>
</comment>
<dbReference type="InterPro" id="IPR036322">
    <property type="entry name" value="WD40_repeat_dom_sf"/>
</dbReference>
<dbReference type="GO" id="GO:0007032">
    <property type="term" value="P:endosome organization"/>
    <property type="evidence" value="ECO:0007669"/>
    <property type="project" value="TreeGrafter"/>
</dbReference>
<dbReference type="PANTHER" id="PTHR23323">
    <property type="entry name" value="VACUOLAR PROTEIN SORTING-ASSOCIATED PROTEIN"/>
    <property type="match status" value="1"/>
</dbReference>
<feature type="domain" description="PEP5/VPS11 N-terminal" evidence="9">
    <location>
        <begin position="26"/>
        <end position="191"/>
    </location>
</feature>
<evidence type="ECO:0000256" key="4">
    <source>
        <dbReference type="ARBA" id="ARBA00022771"/>
    </source>
</evidence>
<dbReference type="GO" id="GO:0031902">
    <property type="term" value="C:late endosome membrane"/>
    <property type="evidence" value="ECO:0007669"/>
    <property type="project" value="UniProtKB-SubCell"/>
</dbReference>
<evidence type="ECO:0000256" key="1">
    <source>
        <dbReference type="ARBA" id="ARBA00004492"/>
    </source>
</evidence>
<dbReference type="STRING" id="53468.A0A0R3U6A3"/>
<evidence type="ECO:0000256" key="2">
    <source>
        <dbReference type="ARBA" id="ARBA00022448"/>
    </source>
</evidence>
<organism evidence="10 11">
    <name type="scientific">Mesocestoides corti</name>
    <name type="common">Flatworm</name>
    <dbReference type="NCBI Taxonomy" id="53468"/>
    <lineage>
        <taxon>Eukaryota</taxon>
        <taxon>Metazoa</taxon>
        <taxon>Spiralia</taxon>
        <taxon>Lophotrochozoa</taxon>
        <taxon>Platyhelminthes</taxon>
        <taxon>Cestoda</taxon>
        <taxon>Eucestoda</taxon>
        <taxon>Cyclophyllidea</taxon>
        <taxon>Mesocestoididae</taxon>
        <taxon>Mesocestoides</taxon>
    </lineage>
</organism>
<sequence>MNPRFVLLPFAKQQGHFLIFTITDAHLVTQDLPVTCVTSGGGYLWLGDADGFMHCLDSTFCLSSFRAHTSGPVRHCRQVPGTEHLVVTVGASSEDRDERVCVWNTKKWSLTSKTSLPVCCRSVKTTVGAPQPGGRSLGEVVCLEVAATLDVVLLGHAGGAVQLIKGDITSDRHCRRLVLHEFAVPVTGLHYVPATPSNPKRQKANLEEFLRASSRHIVEQLSPETSVKSADVGSASPVVGSPSSGPTSPYVFACSESQIVSITLGKRDEPIRTNVLDSFGCRVNCSCLLTDPQKPGHPNLVMAHKEALYFYDVDGRGPCIAIEGDKRAICSYKNYLVSIRLSGAQRPTDSQPGFPDPQSSVSLFEFKNKFIGGDFVIPWAHSIIADLGSLFVLCLEADAARGTNSIVELVEKDTQSKLDILFSRKSFNLAIGMAESDNHSKEELAHIHRRYADHLFSQKQYDMAVKEYIQTIGTVEASYVVLRFLESGLINHLTRYLEALHLPENVARGCLTKDHTALLLNSYARLDDSERIDAFLRVSLRQVFSWYQGVGGDRWLCLCVRTGSCTAAGEVTLANQPHIDSDFFACINVLRRAGYPHQALTLARLTSNTADCIQILAEDLKDAEAVLAEINALPFEQALEAVCTHGTFLMQTVPVETAEILDKLCSNPKGGRISAQHFIKIFVNNRTGLMKFLERYIQKVHSIDAAVLNSVETLLELALYEADAISGDAACEDKEAQVAHLHGLVMRLLKHSKVTLQRLVKFLSHLLKYLGNQACNVGKECRFLKSVVHRSHGV</sequence>
<accession>A0A0R3U6A3</accession>
<keyword evidence="6" id="KW-0653">Protein transport</keyword>
<reference evidence="10 11" key="1">
    <citation type="submission" date="2018-10" db="EMBL/GenBank/DDBJ databases">
        <authorList>
            <consortium name="Pathogen Informatics"/>
        </authorList>
    </citation>
    <scope>NUCLEOTIDE SEQUENCE [LARGE SCALE GENOMIC DNA]</scope>
</reference>